<proteinExistence type="predicted"/>
<dbReference type="PANTHER" id="PTHR38788">
    <property type="entry name" value="CLR5 DOMAIN-CONTAINING PROTEIN"/>
    <property type="match status" value="1"/>
</dbReference>
<evidence type="ECO:0000313" key="3">
    <source>
        <dbReference type="EMBL" id="OIW31826.1"/>
    </source>
</evidence>
<name>A0A1J7JVQ0_9PEZI</name>
<organism evidence="3 4">
    <name type="scientific">Coniochaeta ligniaria NRRL 30616</name>
    <dbReference type="NCBI Taxonomy" id="1408157"/>
    <lineage>
        <taxon>Eukaryota</taxon>
        <taxon>Fungi</taxon>
        <taxon>Dikarya</taxon>
        <taxon>Ascomycota</taxon>
        <taxon>Pezizomycotina</taxon>
        <taxon>Sordariomycetes</taxon>
        <taxon>Sordariomycetidae</taxon>
        <taxon>Coniochaetales</taxon>
        <taxon>Coniochaetaceae</taxon>
        <taxon>Coniochaeta</taxon>
    </lineage>
</organism>
<dbReference type="Proteomes" id="UP000182658">
    <property type="component" value="Unassembled WGS sequence"/>
</dbReference>
<protein>
    <recommendedName>
        <fullName evidence="2">Clr5 domain-containing protein</fullName>
    </recommendedName>
</protein>
<sequence length="300" mass="34150">MVECVDGPQAGRISNNKQLLHLAPVSQHSPILCQHKPTTNAVRRFGKTDMNHHNIASSGSASASQTVRPSNPEDWEPYKAIIAQLYTEVKLKDVMKEMERSYSFKATEKQYKTQIKKWCLDTKYVKSSEYLAMIKTKRRRERENPPKETIFSLRGRIIDPRDIVRFEKRAIKKGLLTDNGSLSDQESLEDIGYETPSSTGASFLFHIAMGQGCFGKDGITWWDRWSNRGIMSNDINERRLGLAYKGWEFWSSSTVLSGLPRESASAVALRSDDHLSSQLHVASAWQLKHRVSPAQYESRL</sequence>
<dbReference type="EMBL" id="KV875095">
    <property type="protein sequence ID" value="OIW31826.1"/>
    <property type="molecule type" value="Genomic_DNA"/>
</dbReference>
<reference evidence="3 4" key="1">
    <citation type="submission" date="2016-10" db="EMBL/GenBank/DDBJ databases">
        <title>Draft genome sequence of Coniochaeta ligniaria NRRL30616, a lignocellulolytic fungus for bioabatement of inhibitors in plant biomass hydrolysates.</title>
        <authorList>
            <consortium name="DOE Joint Genome Institute"/>
            <person name="Jimenez D.J."/>
            <person name="Hector R.E."/>
            <person name="Riley R."/>
            <person name="Sun H."/>
            <person name="Grigoriev I.V."/>
            <person name="Van Elsas J.D."/>
            <person name="Nichols N.N."/>
        </authorList>
    </citation>
    <scope>NUCLEOTIDE SEQUENCE [LARGE SCALE GENOMIC DNA]</scope>
    <source>
        <strain evidence="3 4">NRRL 30616</strain>
    </source>
</reference>
<feature type="compositionally biased region" description="Polar residues" evidence="1">
    <location>
        <begin position="54"/>
        <end position="69"/>
    </location>
</feature>
<dbReference type="InParanoid" id="A0A1J7JVQ0"/>
<keyword evidence="4" id="KW-1185">Reference proteome</keyword>
<dbReference type="OrthoDB" id="5308957at2759"/>
<gene>
    <name evidence="3" type="ORF">CONLIGDRAFT_641606</name>
</gene>
<dbReference type="PANTHER" id="PTHR38788:SF3">
    <property type="entry name" value="CLR5 DOMAIN-CONTAINING PROTEIN"/>
    <property type="match status" value="1"/>
</dbReference>
<accession>A0A1J7JVQ0</accession>
<feature type="domain" description="Clr5" evidence="2">
    <location>
        <begin position="72"/>
        <end position="121"/>
    </location>
</feature>
<dbReference type="Pfam" id="PF14420">
    <property type="entry name" value="Clr5"/>
    <property type="match status" value="1"/>
</dbReference>
<feature type="region of interest" description="Disordered" evidence="1">
    <location>
        <begin position="51"/>
        <end position="71"/>
    </location>
</feature>
<evidence type="ECO:0000259" key="2">
    <source>
        <dbReference type="Pfam" id="PF14420"/>
    </source>
</evidence>
<evidence type="ECO:0000256" key="1">
    <source>
        <dbReference type="SAM" id="MobiDB-lite"/>
    </source>
</evidence>
<evidence type="ECO:0000313" key="4">
    <source>
        <dbReference type="Proteomes" id="UP000182658"/>
    </source>
</evidence>
<dbReference type="InterPro" id="IPR025676">
    <property type="entry name" value="Clr5_dom"/>
</dbReference>
<dbReference type="AlphaFoldDB" id="A0A1J7JVQ0"/>